<dbReference type="GO" id="GO:0005615">
    <property type="term" value="C:extracellular space"/>
    <property type="evidence" value="ECO:0007669"/>
    <property type="project" value="TreeGrafter"/>
</dbReference>
<proteinExistence type="predicted"/>
<dbReference type="AlphaFoldDB" id="A0A8K0C7R0"/>
<dbReference type="Gene3D" id="3.15.10.30">
    <property type="entry name" value="Haemolymph juvenile hormone binding protein"/>
    <property type="match status" value="1"/>
</dbReference>
<evidence type="ECO:0000313" key="2">
    <source>
        <dbReference type="EMBL" id="KAF2880361.1"/>
    </source>
</evidence>
<feature type="coiled-coil region" evidence="1">
    <location>
        <begin position="19"/>
        <end position="46"/>
    </location>
</feature>
<name>A0A8K0C7R0_IGNLU</name>
<organism evidence="2 3">
    <name type="scientific">Ignelater luminosus</name>
    <name type="common">Cucubano</name>
    <name type="synonym">Pyrophorus luminosus</name>
    <dbReference type="NCBI Taxonomy" id="2038154"/>
    <lineage>
        <taxon>Eukaryota</taxon>
        <taxon>Metazoa</taxon>
        <taxon>Ecdysozoa</taxon>
        <taxon>Arthropoda</taxon>
        <taxon>Hexapoda</taxon>
        <taxon>Insecta</taxon>
        <taxon>Pterygota</taxon>
        <taxon>Neoptera</taxon>
        <taxon>Endopterygota</taxon>
        <taxon>Coleoptera</taxon>
        <taxon>Polyphaga</taxon>
        <taxon>Elateriformia</taxon>
        <taxon>Elateroidea</taxon>
        <taxon>Elateridae</taxon>
        <taxon>Agrypninae</taxon>
        <taxon>Pyrophorini</taxon>
        <taxon>Ignelater</taxon>
    </lineage>
</organism>
<dbReference type="Pfam" id="PF06585">
    <property type="entry name" value="JHBP"/>
    <property type="match status" value="1"/>
</dbReference>
<keyword evidence="3" id="KW-1185">Reference proteome</keyword>
<evidence type="ECO:0000256" key="1">
    <source>
        <dbReference type="SAM" id="Coils"/>
    </source>
</evidence>
<comment type="caution">
    <text evidence="2">The sequence shown here is derived from an EMBL/GenBank/DDBJ whole genome shotgun (WGS) entry which is preliminary data.</text>
</comment>
<dbReference type="PANTHER" id="PTHR11008:SF14">
    <property type="entry name" value="CIRCADIAN CLOCK-CONTROLLED PROTEIN-LIKE PROTEIN"/>
    <property type="match status" value="1"/>
</dbReference>
<reference evidence="2" key="1">
    <citation type="submission" date="2019-08" db="EMBL/GenBank/DDBJ databases">
        <title>The genome of the North American firefly Photinus pyralis.</title>
        <authorList>
            <consortium name="Photinus pyralis genome working group"/>
            <person name="Fallon T.R."/>
            <person name="Sander Lower S.E."/>
            <person name="Weng J.-K."/>
        </authorList>
    </citation>
    <scope>NUCLEOTIDE SEQUENCE</scope>
    <source>
        <strain evidence="2">TRF0915ILg1</strain>
        <tissue evidence="2">Whole body</tissue>
    </source>
</reference>
<gene>
    <name evidence="2" type="ORF">ILUMI_25808</name>
</gene>
<evidence type="ECO:0000313" key="3">
    <source>
        <dbReference type="Proteomes" id="UP000801492"/>
    </source>
</evidence>
<dbReference type="InterPro" id="IPR038606">
    <property type="entry name" value="To_sf"/>
</dbReference>
<protein>
    <submittedName>
        <fullName evidence="2">Uncharacterized protein</fullName>
    </submittedName>
</protein>
<dbReference type="SMART" id="SM00700">
    <property type="entry name" value="JHBP"/>
    <property type="match status" value="1"/>
</dbReference>
<dbReference type="Proteomes" id="UP000801492">
    <property type="component" value="Unassembled WGS sequence"/>
</dbReference>
<sequence>MPRPRRSNLSRQSRNARRIRNIANERTEEEQEIDRKERRVSMARLRAVYHKNDDGTTDDEELITVLEVLKENKNFEKKRNARIVLYVEKAVLNYTEQHSRLSRKAYESVAADRLPKPCSKSDPDYNDCSLKFLRKFQSQLLNGVRELNIPSFNPYHLPVYVINRTINDAASVSAVITDARIWGFDTMEIKKCFLLFRFDHDSLSGEGQVYFPKARVSFEYDVTATLFGPTPLTDSGYCKGDLSDFTVNAEFSYKPFEKLGVKYFTLDKAKVSAELGGAHVKLTSKKAENQGIADFVSNFINEDPKRTFNTVYPILKESGESMARLMVEQILSVIPADELIPE</sequence>
<dbReference type="PANTHER" id="PTHR11008">
    <property type="entry name" value="PROTEIN TAKEOUT-LIKE PROTEIN"/>
    <property type="match status" value="1"/>
</dbReference>
<dbReference type="EMBL" id="VTPC01090978">
    <property type="protein sequence ID" value="KAF2880361.1"/>
    <property type="molecule type" value="Genomic_DNA"/>
</dbReference>
<dbReference type="InterPro" id="IPR010562">
    <property type="entry name" value="Haemolymph_juvenile_hormone-bd"/>
</dbReference>
<accession>A0A8K0C7R0</accession>
<dbReference type="OrthoDB" id="8196554at2759"/>
<keyword evidence="1" id="KW-0175">Coiled coil</keyword>